<protein>
    <submittedName>
        <fullName evidence="1">Uncharacterized protein</fullName>
    </submittedName>
</protein>
<dbReference type="Proteomes" id="UP000199392">
    <property type="component" value="Unassembled WGS sequence"/>
</dbReference>
<evidence type="ECO:0000313" key="2">
    <source>
        <dbReference type="Proteomes" id="UP000199392"/>
    </source>
</evidence>
<reference evidence="2" key="1">
    <citation type="submission" date="2016-10" db="EMBL/GenBank/DDBJ databases">
        <authorList>
            <person name="Varghese N."/>
            <person name="Submissions S."/>
        </authorList>
    </citation>
    <scope>NUCLEOTIDE SEQUENCE [LARGE SCALE GENOMIC DNA]</scope>
    <source>
        <strain evidence="2">DSM 26894</strain>
    </source>
</reference>
<sequence length="41" mass="4413">MKAMFTGFAAIIVIGIAAYFGLHEMGFSSADVYSSSNVRHD</sequence>
<evidence type="ECO:0000313" key="1">
    <source>
        <dbReference type="EMBL" id="SFS84379.1"/>
    </source>
</evidence>
<proteinExistence type="predicted"/>
<name>A0A1I6T555_9RHOB</name>
<keyword evidence="2" id="KW-1185">Reference proteome</keyword>
<accession>A0A1I6T555</accession>
<gene>
    <name evidence="1" type="ORF">SAMN04488050_105319</name>
</gene>
<dbReference type="EMBL" id="FOZW01000005">
    <property type="protein sequence ID" value="SFS84379.1"/>
    <property type="molecule type" value="Genomic_DNA"/>
</dbReference>
<dbReference type="RefSeq" id="WP_256218755.1">
    <property type="nucleotide sequence ID" value="NZ_FNCL01000005.1"/>
</dbReference>
<organism evidence="1 2">
    <name type="scientific">Alloyangia pacifica</name>
    <dbReference type="NCBI Taxonomy" id="311180"/>
    <lineage>
        <taxon>Bacteria</taxon>
        <taxon>Pseudomonadati</taxon>
        <taxon>Pseudomonadota</taxon>
        <taxon>Alphaproteobacteria</taxon>
        <taxon>Rhodobacterales</taxon>
        <taxon>Roseobacteraceae</taxon>
        <taxon>Alloyangia</taxon>
    </lineage>
</organism>
<dbReference type="AlphaFoldDB" id="A0A1I6T555"/>